<comment type="caution">
    <text evidence="2">The sequence shown here is derived from an EMBL/GenBank/DDBJ whole genome shotgun (WGS) entry which is preliminary data.</text>
</comment>
<sequence length="447" mass="50726">MKHKRALLRDRAPRTCMQTADPVAGVQRRKEAMSPETPRKQDDKSKLEDELRLRQFTEEVLDSRQEELEVQEKENSTLSKKLELLQQELKEAQSQLAQARTQSNKAEESKNQGIRSSPRRRDITEIEAQEAYQSLCESVKRWVEYRIRPVLDDLASGHFRCQPTPAQSTRFVSLMREPATSCLNVWHSDEYHFTAIIMQYLWLVFFAKSFYCPLDDGDGETTVAWIDELESAISKLPRDIQHCREWRSETLTALTSQKSFKSRKAAYLNLITEDLASLLTVAVPYVTAAELQNSLRTSIIDPAVDLTHRLQLSPNIFSLRWPARSARSKLDTYECINLADRGAIMNSGENGKSTEALKNASYLFDIAPGLFVETVSGAKKSTAKAICKPTVLVYGGDKDGDIPQKTMTLTRLLWDFANGSKGRSLGPSRNVSPKSKTLILRRHRSKL</sequence>
<organism evidence="2 3">
    <name type="scientific">Hypocrea atroviridis (strain ATCC 20476 / IMI 206040)</name>
    <name type="common">Trichoderma atroviride</name>
    <dbReference type="NCBI Taxonomy" id="452589"/>
    <lineage>
        <taxon>Eukaryota</taxon>
        <taxon>Fungi</taxon>
        <taxon>Dikarya</taxon>
        <taxon>Ascomycota</taxon>
        <taxon>Pezizomycotina</taxon>
        <taxon>Sordariomycetes</taxon>
        <taxon>Hypocreomycetidae</taxon>
        <taxon>Hypocreales</taxon>
        <taxon>Hypocreaceae</taxon>
        <taxon>Trichoderma</taxon>
    </lineage>
</organism>
<reference evidence="2 3" key="1">
    <citation type="journal article" date="2011" name="Genome Biol.">
        <title>Comparative genome sequence analysis underscores mycoparasitism as the ancestral life style of Trichoderma.</title>
        <authorList>
            <person name="Kubicek C.P."/>
            <person name="Herrera-Estrella A."/>
            <person name="Seidl-Seiboth V."/>
            <person name="Martinez D.A."/>
            <person name="Druzhinina I.S."/>
            <person name="Thon M."/>
            <person name="Zeilinger S."/>
            <person name="Casas-Flores S."/>
            <person name="Horwitz B.A."/>
            <person name="Mukherjee P.K."/>
            <person name="Mukherjee M."/>
            <person name="Kredics L."/>
            <person name="Alcaraz L.D."/>
            <person name="Aerts A."/>
            <person name="Antal Z."/>
            <person name="Atanasova L."/>
            <person name="Cervantes-Badillo M.G."/>
            <person name="Challacombe J."/>
            <person name="Chertkov O."/>
            <person name="McCluskey K."/>
            <person name="Coulpier F."/>
            <person name="Deshpande N."/>
            <person name="von Doehren H."/>
            <person name="Ebbole D.J."/>
            <person name="Esquivel-Naranjo E.U."/>
            <person name="Fekete E."/>
            <person name="Flipphi M."/>
            <person name="Glaser F."/>
            <person name="Gomez-Rodriguez E.Y."/>
            <person name="Gruber S."/>
            <person name="Han C."/>
            <person name="Henrissat B."/>
            <person name="Hermosa R."/>
            <person name="Hernandez-Onate M."/>
            <person name="Karaffa L."/>
            <person name="Kosti I."/>
            <person name="Le Crom S."/>
            <person name="Lindquist E."/>
            <person name="Lucas S."/>
            <person name="Luebeck M."/>
            <person name="Luebeck P.S."/>
            <person name="Margeot A."/>
            <person name="Metz B."/>
            <person name="Misra M."/>
            <person name="Nevalainen H."/>
            <person name="Omann M."/>
            <person name="Packer N."/>
            <person name="Perrone G."/>
            <person name="Uresti-Rivera E.E."/>
            <person name="Salamov A."/>
            <person name="Schmoll M."/>
            <person name="Seiboth B."/>
            <person name="Shapiro H."/>
            <person name="Sukno S."/>
            <person name="Tamayo-Ramos J.A."/>
            <person name="Tisch D."/>
            <person name="Wiest A."/>
            <person name="Wilkinson H.H."/>
            <person name="Zhang M."/>
            <person name="Coutinho P.M."/>
            <person name="Kenerley C.M."/>
            <person name="Monte E."/>
            <person name="Baker S.E."/>
            <person name="Grigoriev I.V."/>
        </authorList>
    </citation>
    <scope>NUCLEOTIDE SEQUENCE [LARGE SCALE GENOMIC DNA]</scope>
    <source>
        <strain evidence="3">ATCC 20476 / IMI 206040</strain>
    </source>
</reference>
<dbReference type="AlphaFoldDB" id="G9NPI5"/>
<evidence type="ECO:0000313" key="2">
    <source>
        <dbReference type="EMBL" id="EHK47453.1"/>
    </source>
</evidence>
<proteinExistence type="predicted"/>
<feature type="region of interest" description="Disordered" evidence="1">
    <location>
        <begin position="93"/>
        <end position="121"/>
    </location>
</feature>
<dbReference type="Proteomes" id="UP000005426">
    <property type="component" value="Unassembled WGS sequence"/>
</dbReference>
<evidence type="ECO:0000256" key="1">
    <source>
        <dbReference type="SAM" id="MobiDB-lite"/>
    </source>
</evidence>
<feature type="compositionally biased region" description="Basic and acidic residues" evidence="1">
    <location>
        <begin position="28"/>
        <end position="49"/>
    </location>
</feature>
<keyword evidence="3" id="KW-1185">Reference proteome</keyword>
<dbReference type="eggNOG" id="ENOG502SVPQ">
    <property type="taxonomic scope" value="Eukaryota"/>
</dbReference>
<dbReference type="EMBL" id="ABDG02000020">
    <property type="protein sequence ID" value="EHK47453.1"/>
    <property type="molecule type" value="Genomic_DNA"/>
</dbReference>
<feature type="region of interest" description="Disordered" evidence="1">
    <location>
        <begin position="423"/>
        <end position="447"/>
    </location>
</feature>
<name>G9NPI5_HYPAI</name>
<dbReference type="OrthoDB" id="4755094at2759"/>
<dbReference type="HOGENOM" id="CLU_059046_0_0_1"/>
<feature type="region of interest" description="Disordered" evidence="1">
    <location>
        <begin position="1"/>
        <end position="49"/>
    </location>
</feature>
<dbReference type="GeneID" id="25779289"/>
<evidence type="ECO:0000313" key="3">
    <source>
        <dbReference type="Proteomes" id="UP000005426"/>
    </source>
</evidence>
<accession>G9NPI5</accession>
<protein>
    <submittedName>
        <fullName evidence="2">Uncharacterized protein</fullName>
    </submittedName>
</protein>
<dbReference type="OMA" id="REWRSET"/>
<dbReference type="KEGG" id="tatv:25779289"/>
<gene>
    <name evidence="2" type="ORF">TRIATDRAFT_272281</name>
</gene>